<protein>
    <submittedName>
        <fullName evidence="1">Uncharacterized protein</fullName>
    </submittedName>
</protein>
<proteinExistence type="predicted"/>
<gene>
    <name evidence="1" type="ORF">DEJ47_04330</name>
</gene>
<sequence>MNAATYTPQELIELAAGACRTLPPPDQLSTLDTQLRAELKRLFPIVEKQAEELPVDNPGRYSRQRALDATRDALDERLDRDAPLPAALLVAELGRQLRDLVTYAEEGNGRD</sequence>
<dbReference type="Proteomes" id="UP000323046">
    <property type="component" value="Chromosome"/>
</dbReference>
<organism evidence="1 2">
    <name type="scientific">Streptomyces venezuelae</name>
    <dbReference type="NCBI Taxonomy" id="54571"/>
    <lineage>
        <taxon>Bacteria</taxon>
        <taxon>Bacillati</taxon>
        <taxon>Actinomycetota</taxon>
        <taxon>Actinomycetes</taxon>
        <taxon>Kitasatosporales</taxon>
        <taxon>Streptomycetaceae</taxon>
        <taxon>Streptomyces</taxon>
    </lineage>
</organism>
<dbReference type="InterPro" id="IPR046300">
    <property type="entry name" value="DUF6415"/>
</dbReference>
<dbReference type="RefSeq" id="WP_150165094.1">
    <property type="nucleotide sequence ID" value="NZ_CP029193.1"/>
</dbReference>
<dbReference type="Pfam" id="PF19979">
    <property type="entry name" value="DUF6415"/>
    <property type="match status" value="1"/>
</dbReference>
<keyword evidence="2" id="KW-1185">Reference proteome</keyword>
<evidence type="ECO:0000313" key="2">
    <source>
        <dbReference type="Proteomes" id="UP000323046"/>
    </source>
</evidence>
<evidence type="ECO:0000313" key="1">
    <source>
        <dbReference type="EMBL" id="QES25781.1"/>
    </source>
</evidence>
<dbReference type="AlphaFoldDB" id="A0A5P2B999"/>
<name>A0A5P2B999_STRVZ</name>
<reference evidence="1 2" key="1">
    <citation type="submission" date="2018-05" db="EMBL/GenBank/DDBJ databases">
        <title>Streptomyces venezuelae.</title>
        <authorList>
            <person name="Kim W."/>
            <person name="Lee N."/>
            <person name="Cho B.-K."/>
        </authorList>
    </citation>
    <scope>NUCLEOTIDE SEQUENCE [LARGE SCALE GENOMIC DNA]</scope>
    <source>
        <strain evidence="1 2">ATCC 14583</strain>
    </source>
</reference>
<accession>A0A5P2B999</accession>
<dbReference type="EMBL" id="CP029193">
    <property type="protein sequence ID" value="QES25781.1"/>
    <property type="molecule type" value="Genomic_DNA"/>
</dbReference>